<protein>
    <submittedName>
        <fullName evidence="7">Peroxiredoxin</fullName>
        <ecNumber evidence="7">1.11.1.24</ecNumber>
    </submittedName>
</protein>
<dbReference type="InterPro" id="IPR050924">
    <property type="entry name" value="Peroxiredoxin_BCP/PrxQ"/>
</dbReference>
<dbReference type="PANTHER" id="PTHR42801">
    <property type="entry name" value="THIOREDOXIN-DEPENDENT PEROXIDE REDUCTASE"/>
    <property type="match status" value="1"/>
</dbReference>
<dbReference type="SUPFAM" id="SSF52833">
    <property type="entry name" value="Thioredoxin-like"/>
    <property type="match status" value="1"/>
</dbReference>
<evidence type="ECO:0000256" key="1">
    <source>
        <dbReference type="ARBA" id="ARBA00022559"/>
    </source>
</evidence>
<keyword evidence="5" id="KW-0676">Redox-active center</keyword>
<dbReference type="InterPro" id="IPR036249">
    <property type="entry name" value="Thioredoxin-like_sf"/>
</dbReference>
<evidence type="ECO:0000313" key="7">
    <source>
        <dbReference type="EMBL" id="MFB9995103.1"/>
    </source>
</evidence>
<dbReference type="Gene3D" id="3.40.30.10">
    <property type="entry name" value="Glutaredoxin"/>
    <property type="match status" value="1"/>
</dbReference>
<dbReference type="PROSITE" id="PS51352">
    <property type="entry name" value="THIOREDOXIN_2"/>
    <property type="match status" value="1"/>
</dbReference>
<evidence type="ECO:0000256" key="4">
    <source>
        <dbReference type="ARBA" id="ARBA00023157"/>
    </source>
</evidence>
<comment type="caution">
    <text evidence="7">The sequence shown here is derived from an EMBL/GenBank/DDBJ whole genome shotgun (WGS) entry which is preliminary data.</text>
</comment>
<dbReference type="PANTHER" id="PTHR42801:SF21">
    <property type="entry name" value="BCPB PROTEIN"/>
    <property type="match status" value="1"/>
</dbReference>
<proteinExistence type="predicted"/>
<dbReference type="InterPro" id="IPR013766">
    <property type="entry name" value="Thioredoxin_domain"/>
</dbReference>
<sequence>MTDVHLLPPNLPAPPDDGACDHLTGLRFPALPLPATDGRSVDVSGLAGRTVLYVYPRTGTPGVPLPQDWDIIPGARGCTPQSCAFRDHHAELGALGARVFGLSTQTTPQQAEAAARLHLPFALLSDSGGELARALRLPTFEVPGEDQPLLRRVTMVVTDAVIEKVFYPVFPPDQNAAEVMDWLRQPEA</sequence>
<accession>A0ABV6B5R3</accession>
<dbReference type="Proteomes" id="UP001589733">
    <property type="component" value="Unassembled WGS sequence"/>
</dbReference>
<evidence type="ECO:0000256" key="2">
    <source>
        <dbReference type="ARBA" id="ARBA00022862"/>
    </source>
</evidence>
<keyword evidence="8" id="KW-1185">Reference proteome</keyword>
<organism evidence="7 8">
    <name type="scientific">Deinococcus oregonensis</name>
    <dbReference type="NCBI Taxonomy" id="1805970"/>
    <lineage>
        <taxon>Bacteria</taxon>
        <taxon>Thermotogati</taxon>
        <taxon>Deinococcota</taxon>
        <taxon>Deinococci</taxon>
        <taxon>Deinococcales</taxon>
        <taxon>Deinococcaceae</taxon>
        <taxon>Deinococcus</taxon>
    </lineage>
</organism>
<dbReference type="EMBL" id="JBHLYR010000080">
    <property type="protein sequence ID" value="MFB9995103.1"/>
    <property type="molecule type" value="Genomic_DNA"/>
</dbReference>
<evidence type="ECO:0000256" key="3">
    <source>
        <dbReference type="ARBA" id="ARBA00023002"/>
    </source>
</evidence>
<keyword evidence="4" id="KW-1015">Disulfide bond</keyword>
<feature type="domain" description="Thioredoxin" evidence="6">
    <location>
        <begin position="22"/>
        <end position="188"/>
    </location>
</feature>
<reference evidence="7 8" key="1">
    <citation type="submission" date="2024-09" db="EMBL/GenBank/DDBJ databases">
        <authorList>
            <person name="Sun Q."/>
            <person name="Mori K."/>
        </authorList>
    </citation>
    <scope>NUCLEOTIDE SEQUENCE [LARGE SCALE GENOMIC DNA]</scope>
    <source>
        <strain evidence="7 8">JCM 13503</strain>
    </source>
</reference>
<dbReference type="RefSeq" id="WP_380016707.1">
    <property type="nucleotide sequence ID" value="NZ_JBHLYR010000080.1"/>
</dbReference>
<evidence type="ECO:0000313" key="8">
    <source>
        <dbReference type="Proteomes" id="UP001589733"/>
    </source>
</evidence>
<evidence type="ECO:0000256" key="5">
    <source>
        <dbReference type="ARBA" id="ARBA00023284"/>
    </source>
</evidence>
<gene>
    <name evidence="7" type="ORF">ACFFLM_24440</name>
</gene>
<dbReference type="CDD" id="cd03017">
    <property type="entry name" value="PRX_BCP"/>
    <property type="match status" value="1"/>
</dbReference>
<keyword evidence="2" id="KW-0049">Antioxidant</keyword>
<dbReference type="Pfam" id="PF08534">
    <property type="entry name" value="Redoxin"/>
    <property type="match status" value="1"/>
</dbReference>
<dbReference type="InterPro" id="IPR013740">
    <property type="entry name" value="Redoxin"/>
</dbReference>
<name>A0ABV6B5R3_9DEIO</name>
<evidence type="ECO:0000259" key="6">
    <source>
        <dbReference type="PROSITE" id="PS51352"/>
    </source>
</evidence>
<dbReference type="EC" id="1.11.1.24" evidence="7"/>
<dbReference type="GO" id="GO:0140824">
    <property type="term" value="F:thioredoxin-dependent peroxiredoxin activity"/>
    <property type="evidence" value="ECO:0007669"/>
    <property type="project" value="UniProtKB-EC"/>
</dbReference>
<keyword evidence="1 7" id="KW-0575">Peroxidase</keyword>
<keyword evidence="3 7" id="KW-0560">Oxidoreductase</keyword>